<dbReference type="InterPro" id="IPR051954">
    <property type="entry name" value="tRNA_methyltransferase_THADA"/>
</dbReference>
<comment type="caution">
    <text evidence="7">The sequence shown here is derived from an EMBL/GenBank/DDBJ whole genome shotgun (WGS) entry which is preliminary data.</text>
</comment>
<dbReference type="EMBL" id="BMAT01009323">
    <property type="protein sequence ID" value="GFS04041.1"/>
    <property type="molecule type" value="Genomic_DNA"/>
</dbReference>
<sequence>MSLDKVLTLFEEVAHYRPGDVLRLVKKLEQQCQALKGQDLSTLNQRELDSVSRQGSKAYFRALTSARLARATHKVIKCFPKHCEDELRKELVLQVESLLTSTDVSNFKTLSLLLDQNQDAKSLAKANSGRMSKFLHAALCTDMSSLFEQNVGEKMHCGVKLCIQTLQLCKTNVQQLLEAWSANTTEGQTPSIPDENYNYWKEITLVLVSHLLQNFSGDYLLLVGTALAMVLNCAPSPELVAASFMDIIPLLAQEKSSFEFCGIHYCQEAAGKKNIFLPVIAVIKGLLVSCNKNALQAGTHPLVFQVFPHVLKFCKGPTSQHYLSFQVLALWCQKVQELGALRPSAGCLQSVALLVGNENSINSFSKPDHPRERAEEIMTAKQRLSKNLKSQEDSEIMNISEESSKSSDICYMSTECPVLSSILDCIWLNWDSPVEGVTEYVLEIFRRVLNIWCSCVLDGTSSYSSLCEELFERVTSMAWYSKTRYKPLSLLLPHVDCEKAIAHNPRLKDELFLCMKTNHLASVASDIYKAFLNQLMVKSKTKDIALAGWETIWMPVLISGLSSEHLQLQCEDLIRAALSSDDDLIKAEAFHLLASTLKKSESLSDLELELLREFIPFNLRTDSASFRHNLSSSVRKVLVRVRDSCLACVKIQSLDASVLKQGLAFVDWLYELLMLSLAPGSSYQRRQTTFDLLFVLLESLMYQEESTARKGKAQESVDILVKYAQKNGMWNFFSSSNFLILLYCLEDGAEEIQRESYKLLITYFKWPSKIDYDTSIQETDLSSGDSQHLVSQSSFAQQIMDRAFHLISRPRAYENHTLEHLVSLEEDRSEETTTLSPEFQLLLSWCWINLKGAIEGCRSGLYQFSLALMSSGVEELVNIARNILQKVLASLSGNCLTSSVTRRSAGLPIIVQTILQAACKCGDFVLLASVVEELYCFAAEPLPETHSQQHDLRQSHALNILKAIFCDASLAPRLMPLLSKVVILVIEGFDSASWAIRNAATQLISTLVTRIFGQRSKTDSAGSMNLEEFAALYPDVLSFLCSRLNAYVTSGETLVRPSLYVMLTILANIGPLPRHQFSNSSRSFLQRAAEFFLGSPVLSLRKLAAQVWVSLSALDEADSTLQEILHNVVKIRNNLNLLHGWVFCAHYVFANGCKSSTTSLVLINFCLANKWLISGCSSCMLISSLVMNTIQLAISHVGEIKQLLNELWTLTENYLASTRTNREPLQVAKRQCLRDCIKVLHTQCQTAKDPDFEKKFQSVLGQGLTSDDLELQAESLQCLYEGLKSNTLMIRENMQNLLWENMRHGGHYSNFIKAVEILLLLRLNNQLNQELAGIERMEKMLAELQAKETLCLRKTAFDLEGILIGFSGDERLLKHIRDIAAWCQQQVQFSCPTANEILRLSAASSLRTCGARLLDFCNAYKGHELVGVFLVNIVKTVLTLLEDTEDEVRQQASIFISDLCNQAKMHYSIAYSLFSELTAKSFFWCDGLHSTLLEILYKEGSIREAVTSASASEPGVLFEAETRSAMSEEHVSLIWAFVTLKRIVLKYPEVCCEKLKKLASVALKELSLMMPLISENLNGRLIFNMSVEESVLNAVLGIILLSDLCHSLPESMVETRNTSLRTFVISVSKLHEVQNLHPFLHKKYYGSDKLLVCNLLDSKAVLQGTS</sequence>
<protein>
    <submittedName>
        <fullName evidence="7">Thyroid adenoma-associated protein-like protein</fullName>
    </submittedName>
</protein>
<accession>A0AAV4I5T1</accession>
<evidence type="ECO:0000259" key="6">
    <source>
        <dbReference type="Pfam" id="PF25151"/>
    </source>
</evidence>
<dbReference type="PANTHER" id="PTHR14387">
    <property type="entry name" value="THADA/DEATH RECEPTOR INTERACTING PROTEIN"/>
    <property type="match status" value="1"/>
</dbReference>
<evidence type="ECO:0000259" key="5">
    <source>
        <dbReference type="Pfam" id="PF25150"/>
    </source>
</evidence>
<proteinExistence type="inferred from homology"/>
<organism evidence="7 8">
    <name type="scientific">Elysia marginata</name>
    <dbReference type="NCBI Taxonomy" id="1093978"/>
    <lineage>
        <taxon>Eukaryota</taxon>
        <taxon>Metazoa</taxon>
        <taxon>Spiralia</taxon>
        <taxon>Lophotrochozoa</taxon>
        <taxon>Mollusca</taxon>
        <taxon>Gastropoda</taxon>
        <taxon>Heterobranchia</taxon>
        <taxon>Euthyneura</taxon>
        <taxon>Panpulmonata</taxon>
        <taxon>Sacoglossa</taxon>
        <taxon>Placobranchoidea</taxon>
        <taxon>Plakobranchidae</taxon>
        <taxon>Elysia</taxon>
    </lineage>
</organism>
<evidence type="ECO:0000313" key="7">
    <source>
        <dbReference type="EMBL" id="GFS04041.1"/>
    </source>
</evidence>
<comment type="similarity">
    <text evidence="1">Belongs to the THADA family.</text>
</comment>
<reference evidence="7 8" key="1">
    <citation type="journal article" date="2021" name="Elife">
        <title>Chloroplast acquisition without the gene transfer in kleptoplastic sea slugs, Plakobranchus ocellatus.</title>
        <authorList>
            <person name="Maeda T."/>
            <person name="Takahashi S."/>
            <person name="Yoshida T."/>
            <person name="Shimamura S."/>
            <person name="Takaki Y."/>
            <person name="Nagai Y."/>
            <person name="Toyoda A."/>
            <person name="Suzuki Y."/>
            <person name="Arimoto A."/>
            <person name="Ishii H."/>
            <person name="Satoh N."/>
            <person name="Nishiyama T."/>
            <person name="Hasebe M."/>
            <person name="Maruyama T."/>
            <person name="Minagawa J."/>
            <person name="Obokata J."/>
            <person name="Shigenobu S."/>
        </authorList>
    </citation>
    <scope>NUCLEOTIDE SEQUENCE [LARGE SCALE GENOMIC DNA]</scope>
</reference>
<dbReference type="PANTHER" id="PTHR14387:SF0">
    <property type="entry name" value="DUF2428 DOMAIN-CONTAINING PROTEIN"/>
    <property type="match status" value="1"/>
</dbReference>
<dbReference type="SUPFAM" id="SSF48371">
    <property type="entry name" value="ARM repeat"/>
    <property type="match status" value="1"/>
</dbReference>
<dbReference type="Pfam" id="PF25151">
    <property type="entry name" value="TPR_Trm732_C"/>
    <property type="match status" value="1"/>
</dbReference>
<feature type="coiled-coil region" evidence="3">
    <location>
        <begin position="1320"/>
        <end position="1347"/>
    </location>
</feature>
<evidence type="ECO:0000259" key="4">
    <source>
        <dbReference type="Pfam" id="PF10350"/>
    </source>
</evidence>
<dbReference type="InterPro" id="IPR016024">
    <property type="entry name" value="ARM-type_fold"/>
</dbReference>
<evidence type="ECO:0000256" key="3">
    <source>
        <dbReference type="SAM" id="Coils"/>
    </source>
</evidence>
<keyword evidence="2" id="KW-0819">tRNA processing</keyword>
<evidence type="ECO:0000256" key="2">
    <source>
        <dbReference type="ARBA" id="ARBA00022694"/>
    </source>
</evidence>
<dbReference type="Pfam" id="PF25150">
    <property type="entry name" value="TPR_Trm732"/>
    <property type="match status" value="1"/>
</dbReference>
<keyword evidence="8" id="KW-1185">Reference proteome</keyword>
<gene>
    <name evidence="7" type="ORF">ElyMa_004646500</name>
</gene>
<feature type="domain" description="tRNA (32-2'-O)-methyltransferase regulator THADA-like C-terminal TPR repeats region" evidence="6">
    <location>
        <begin position="997"/>
        <end position="1146"/>
    </location>
</feature>
<dbReference type="InterPro" id="IPR056842">
    <property type="entry name" value="THADA-like_TPR_C"/>
</dbReference>
<dbReference type="InterPro" id="IPR056843">
    <property type="entry name" value="THADA-like_TPR"/>
</dbReference>
<evidence type="ECO:0000256" key="1">
    <source>
        <dbReference type="ARBA" id="ARBA00010409"/>
    </source>
</evidence>
<dbReference type="GO" id="GO:0005829">
    <property type="term" value="C:cytosol"/>
    <property type="evidence" value="ECO:0007669"/>
    <property type="project" value="TreeGrafter"/>
</dbReference>
<evidence type="ECO:0000313" key="8">
    <source>
        <dbReference type="Proteomes" id="UP000762676"/>
    </source>
</evidence>
<dbReference type="Proteomes" id="UP000762676">
    <property type="component" value="Unassembled WGS sequence"/>
</dbReference>
<feature type="domain" description="DUF2428" evidence="4">
    <location>
        <begin position="851"/>
        <end position="995"/>
    </location>
</feature>
<dbReference type="GO" id="GO:0030488">
    <property type="term" value="P:tRNA methylation"/>
    <property type="evidence" value="ECO:0007669"/>
    <property type="project" value="TreeGrafter"/>
</dbReference>
<name>A0AAV4I5T1_9GAST</name>
<keyword evidence="3" id="KW-0175">Coiled coil</keyword>
<dbReference type="InterPro" id="IPR019442">
    <property type="entry name" value="THADA/TRM732_DUF2428"/>
</dbReference>
<feature type="domain" description="tRNA (32-2'-O)-methyltransferase regulator THADA-like TPR repeats region" evidence="5">
    <location>
        <begin position="519"/>
        <end position="701"/>
    </location>
</feature>
<dbReference type="Pfam" id="PF10350">
    <property type="entry name" value="DUF2428"/>
    <property type="match status" value="1"/>
</dbReference>